<organism evidence="18 19">
    <name type="scientific">Sphingomonas psychrotolerans</name>
    <dbReference type="NCBI Taxonomy" id="1327635"/>
    <lineage>
        <taxon>Bacteria</taxon>
        <taxon>Pseudomonadati</taxon>
        <taxon>Pseudomonadota</taxon>
        <taxon>Alphaproteobacteria</taxon>
        <taxon>Sphingomonadales</taxon>
        <taxon>Sphingomonadaceae</taxon>
        <taxon>Sphingomonas</taxon>
    </lineage>
</organism>
<evidence type="ECO:0000256" key="15">
    <source>
        <dbReference type="ARBA" id="ARBA00031887"/>
    </source>
</evidence>
<dbReference type="GO" id="GO:0009486">
    <property type="term" value="F:cytochrome bo3 ubiquinol oxidase activity"/>
    <property type="evidence" value="ECO:0007669"/>
    <property type="project" value="InterPro"/>
</dbReference>
<dbReference type="RefSeq" id="WP_100283170.1">
    <property type="nucleotide sequence ID" value="NZ_CP024923.1"/>
</dbReference>
<dbReference type="PANTHER" id="PTHR36835:SF1">
    <property type="entry name" value="CYTOCHROME BO(3) UBIQUINOL OXIDASE SUBUNIT 4"/>
    <property type="match status" value="1"/>
</dbReference>
<evidence type="ECO:0000256" key="9">
    <source>
        <dbReference type="ARBA" id="ARBA00022989"/>
    </source>
</evidence>
<evidence type="ECO:0000256" key="3">
    <source>
        <dbReference type="ARBA" id="ARBA00011700"/>
    </source>
</evidence>
<keyword evidence="5" id="KW-0813">Transport</keyword>
<dbReference type="InterPro" id="IPR050968">
    <property type="entry name" value="Cytochrome_c_oxidase_bac_sub4"/>
</dbReference>
<dbReference type="OrthoDB" id="2375888at2"/>
<keyword evidence="19" id="KW-1185">Reference proteome</keyword>
<keyword evidence="9 17" id="KW-1133">Transmembrane helix</keyword>
<reference evidence="18 19" key="1">
    <citation type="submission" date="2017-11" db="EMBL/GenBank/DDBJ databases">
        <title>Complete genome sequence of Sphingomonas sp. Strain Cra20, a psychrotolerant potential plant growth promoting rhizobacteria.</title>
        <authorList>
            <person name="Luo Y."/>
        </authorList>
    </citation>
    <scope>NUCLEOTIDE SEQUENCE [LARGE SCALE GENOMIC DNA]</scope>
    <source>
        <strain evidence="18 19">Cra20</strain>
    </source>
</reference>
<dbReference type="AlphaFoldDB" id="A0A2K8MLB5"/>
<dbReference type="GO" id="GO:0005886">
    <property type="term" value="C:plasma membrane"/>
    <property type="evidence" value="ECO:0007669"/>
    <property type="project" value="UniProtKB-SubCell"/>
</dbReference>
<comment type="function">
    <text evidence="12">Cytochrome bo(3) ubiquinol terminal oxidase is the component of the aerobic respiratory chain of E.coli that predominates when cells are grown at high aeration. Has proton pump activity across the membrane in addition to electron transfer, pumping 2 protons/electron.</text>
</comment>
<comment type="similarity">
    <text evidence="2">Belongs to the cytochrome c oxidase bacterial subunit 4 family.</text>
</comment>
<evidence type="ECO:0000256" key="11">
    <source>
        <dbReference type="ARBA" id="ARBA00023136"/>
    </source>
</evidence>
<dbReference type="EMBL" id="CP024923">
    <property type="protein sequence ID" value="ATY33366.1"/>
    <property type="molecule type" value="Genomic_DNA"/>
</dbReference>
<dbReference type="KEGG" id="sphc:CVN68_16495"/>
<name>A0A2K8MLB5_9SPHN</name>
<evidence type="ECO:0000256" key="7">
    <source>
        <dbReference type="ARBA" id="ARBA00022692"/>
    </source>
</evidence>
<evidence type="ECO:0000313" key="19">
    <source>
        <dbReference type="Proteomes" id="UP000229081"/>
    </source>
</evidence>
<evidence type="ECO:0000256" key="6">
    <source>
        <dbReference type="ARBA" id="ARBA00022475"/>
    </source>
</evidence>
<protein>
    <recommendedName>
        <fullName evidence="4">Cytochrome bo(3) ubiquinol oxidase subunit 4</fullName>
    </recommendedName>
    <alternativeName>
        <fullName evidence="16">Cytochrome o ubiquinol oxidase subunit 4</fullName>
    </alternativeName>
    <alternativeName>
        <fullName evidence="13">Oxidase bo(3) subunit 4</fullName>
    </alternativeName>
    <alternativeName>
        <fullName evidence="14">Ubiquinol oxidase polypeptide IV</fullName>
    </alternativeName>
    <alternativeName>
        <fullName evidence="15">Ubiquinol oxidase subunit 4</fullName>
    </alternativeName>
</protein>
<dbReference type="GO" id="GO:0015078">
    <property type="term" value="F:proton transmembrane transporter activity"/>
    <property type="evidence" value="ECO:0007669"/>
    <property type="project" value="TreeGrafter"/>
</dbReference>
<evidence type="ECO:0000313" key="18">
    <source>
        <dbReference type="EMBL" id="ATY33366.1"/>
    </source>
</evidence>
<dbReference type="GO" id="GO:0019646">
    <property type="term" value="P:aerobic electron transport chain"/>
    <property type="evidence" value="ECO:0007669"/>
    <property type="project" value="TreeGrafter"/>
</dbReference>
<dbReference type="Pfam" id="PF03626">
    <property type="entry name" value="COX4_pro"/>
    <property type="match status" value="1"/>
</dbReference>
<feature type="transmembrane region" description="Helical" evidence="17">
    <location>
        <begin position="26"/>
        <end position="44"/>
    </location>
</feature>
<gene>
    <name evidence="18" type="primary">cyoD</name>
    <name evidence="18" type="ORF">CVN68_16495</name>
</gene>
<evidence type="ECO:0000256" key="12">
    <source>
        <dbReference type="ARBA" id="ARBA00025694"/>
    </source>
</evidence>
<evidence type="ECO:0000256" key="4">
    <source>
        <dbReference type="ARBA" id="ARBA00014689"/>
    </source>
</evidence>
<comment type="subcellular location">
    <subcellularLocation>
        <location evidence="1">Cell membrane</location>
        <topology evidence="1">Multi-pass membrane protein</topology>
    </subcellularLocation>
</comment>
<dbReference type="InterPro" id="IPR014210">
    <property type="entry name" value="Cyt_o_ubiqinol_oxidase_su4"/>
</dbReference>
<keyword evidence="8" id="KW-0249">Electron transport</keyword>
<comment type="subunit">
    <text evidence="3">Heterooctamer of two A chains, two B chains, two C chains and two D chains.</text>
</comment>
<keyword evidence="11 17" id="KW-0472">Membrane</keyword>
<evidence type="ECO:0000256" key="2">
    <source>
        <dbReference type="ARBA" id="ARBA00008079"/>
    </source>
</evidence>
<evidence type="ECO:0000256" key="5">
    <source>
        <dbReference type="ARBA" id="ARBA00022448"/>
    </source>
</evidence>
<accession>A0A2K8MLB5</accession>
<keyword evidence="7 17" id="KW-0812">Transmembrane</keyword>
<dbReference type="GO" id="GO:0015990">
    <property type="term" value="P:electron transport coupled proton transport"/>
    <property type="evidence" value="ECO:0007669"/>
    <property type="project" value="InterPro"/>
</dbReference>
<feature type="transmembrane region" description="Helical" evidence="17">
    <location>
        <begin position="89"/>
        <end position="109"/>
    </location>
</feature>
<evidence type="ECO:0000256" key="13">
    <source>
        <dbReference type="ARBA" id="ARBA00030071"/>
    </source>
</evidence>
<evidence type="ECO:0000256" key="1">
    <source>
        <dbReference type="ARBA" id="ARBA00004651"/>
    </source>
</evidence>
<dbReference type="GO" id="GO:0009319">
    <property type="term" value="C:cytochrome o ubiquinol oxidase complex"/>
    <property type="evidence" value="ECO:0007669"/>
    <property type="project" value="TreeGrafter"/>
</dbReference>
<feature type="transmembrane region" description="Helical" evidence="17">
    <location>
        <begin position="56"/>
        <end position="77"/>
    </location>
</feature>
<dbReference type="InterPro" id="IPR005171">
    <property type="entry name" value="Cyt_c_oxidase_su4_prok"/>
</dbReference>
<evidence type="ECO:0000256" key="14">
    <source>
        <dbReference type="ARBA" id="ARBA00030211"/>
    </source>
</evidence>
<dbReference type="NCBIfam" id="TIGR02847">
    <property type="entry name" value="CyoD"/>
    <property type="match status" value="1"/>
</dbReference>
<sequence>MNDATQHADHGHDHADGPGHFTRRGYLIGFLLSVVLTAVPFWLVMTGALQDAQTTAIVIIAFAVVQILVHTVCFLHVNTRGEGGWTLMAYAFTAVIVLIVIAGSLWIMYHLNSNMMPMPSAEMSAQP</sequence>
<evidence type="ECO:0000256" key="16">
    <source>
        <dbReference type="ARBA" id="ARBA00032185"/>
    </source>
</evidence>
<keyword evidence="6" id="KW-1003">Cell membrane</keyword>
<evidence type="ECO:0000256" key="10">
    <source>
        <dbReference type="ARBA" id="ARBA00023002"/>
    </source>
</evidence>
<proteinExistence type="inferred from homology"/>
<dbReference type="Proteomes" id="UP000229081">
    <property type="component" value="Chromosome"/>
</dbReference>
<dbReference type="PANTHER" id="PTHR36835">
    <property type="entry name" value="CYTOCHROME BO(3) UBIQUINOL OXIDASE SUBUNIT 4"/>
    <property type="match status" value="1"/>
</dbReference>
<evidence type="ECO:0000256" key="17">
    <source>
        <dbReference type="SAM" id="Phobius"/>
    </source>
</evidence>
<keyword evidence="10" id="KW-0560">Oxidoreductase</keyword>
<evidence type="ECO:0000256" key="8">
    <source>
        <dbReference type="ARBA" id="ARBA00022982"/>
    </source>
</evidence>